<evidence type="ECO:0000256" key="1">
    <source>
        <dbReference type="SAM" id="Phobius"/>
    </source>
</evidence>
<proteinExistence type="predicted"/>
<dbReference type="RefSeq" id="WP_013609467.1">
    <property type="nucleotide sequence ID" value="NC_015153.1"/>
</dbReference>
<reference evidence="2 3" key="1">
    <citation type="journal article" date="2011" name="J. Bacteriol.">
        <title>Complete genome sequence of the hemotrophic Mycoplasma suis strain KI3806.</title>
        <authorList>
            <person name="Oehlerking J."/>
            <person name="Kube M."/>
            <person name="Felder K.M."/>
            <person name="Matter D."/>
            <person name="Wittenbrink M.M."/>
            <person name="Schwarzenbach S."/>
            <person name="Kramer M.M."/>
            <person name="Hoelzle K."/>
            <person name="Hoelzle L.E."/>
        </authorList>
    </citation>
    <scope>NUCLEOTIDE SEQUENCE [LARGE SCALE GENOMIC DNA]</scope>
    <source>
        <strain evidence="3">KI_3806</strain>
    </source>
</reference>
<dbReference type="OrthoDB" id="399984at2"/>
<dbReference type="Proteomes" id="UP000008645">
    <property type="component" value="Chromosome"/>
</dbReference>
<accession>F0V2I8</accession>
<feature type="transmembrane region" description="Helical" evidence="1">
    <location>
        <begin position="12"/>
        <end position="32"/>
    </location>
</feature>
<name>F0V2I8_MYCS3</name>
<keyword evidence="1" id="KW-0812">Transmembrane</keyword>
<sequence length="71" mass="8237">MIRLFIDGPLFIKIFASSFTSLGAMTTGAFYYSASKYSKEQEQIDRHIAIRKEQLEAQEEYLGKLRRTTIQ</sequence>
<organism evidence="2 3">
    <name type="scientific">Mycoplasma suis (strain KI_3806)</name>
    <dbReference type="NCBI Taxonomy" id="708248"/>
    <lineage>
        <taxon>Bacteria</taxon>
        <taxon>Bacillati</taxon>
        <taxon>Mycoplasmatota</taxon>
        <taxon>Mollicutes</taxon>
        <taxon>Mycoplasmataceae</taxon>
        <taxon>Mycoplasma</taxon>
    </lineage>
</organism>
<keyword evidence="1" id="KW-1133">Transmembrane helix</keyword>
<dbReference type="AlphaFoldDB" id="F0V2I8"/>
<gene>
    <name evidence="2" type="ORF">MSUIS_07760</name>
</gene>
<protein>
    <submittedName>
        <fullName evidence="2">Uncharacterized protein</fullName>
    </submittedName>
</protein>
<dbReference type="EMBL" id="FQ790233">
    <property type="protein sequence ID" value="CBZ40869.1"/>
    <property type="molecule type" value="Genomic_DNA"/>
</dbReference>
<dbReference type="KEGG" id="msk:MSUIS_07760"/>
<evidence type="ECO:0000313" key="3">
    <source>
        <dbReference type="Proteomes" id="UP000008645"/>
    </source>
</evidence>
<keyword evidence="1" id="KW-0472">Membrane</keyword>
<dbReference type="HOGENOM" id="CLU_2735731_0_0_14"/>
<evidence type="ECO:0000313" key="2">
    <source>
        <dbReference type="EMBL" id="CBZ40869.1"/>
    </source>
</evidence>